<protein>
    <recommendedName>
        <fullName evidence="3">NolW-like domain-containing protein</fullName>
    </recommendedName>
</protein>
<gene>
    <name evidence="2" type="ORF">METZ01_LOCUS417813</name>
</gene>
<feature type="region of interest" description="Disordered" evidence="1">
    <location>
        <begin position="20"/>
        <end position="51"/>
    </location>
</feature>
<sequence length="107" mass="11991">MKPFSLSVCLFLLLNGLPLDGFAQSDTPPPTPPKEEGAPVQPDAKPVEPAKEKRNIRFQFEGVPYMDALQRFSQMAEKPLITEVPLEGTLTFFDSEPYTYEEAMDVL</sequence>
<evidence type="ECO:0008006" key="3">
    <source>
        <dbReference type="Google" id="ProtNLM"/>
    </source>
</evidence>
<evidence type="ECO:0000313" key="2">
    <source>
        <dbReference type="EMBL" id="SVD64959.1"/>
    </source>
</evidence>
<proteinExistence type="predicted"/>
<dbReference type="EMBL" id="UINC01164224">
    <property type="protein sequence ID" value="SVD64959.1"/>
    <property type="molecule type" value="Genomic_DNA"/>
</dbReference>
<dbReference type="AlphaFoldDB" id="A0A382X288"/>
<reference evidence="2" key="1">
    <citation type="submission" date="2018-05" db="EMBL/GenBank/DDBJ databases">
        <authorList>
            <person name="Lanie J.A."/>
            <person name="Ng W.-L."/>
            <person name="Kazmierczak K.M."/>
            <person name="Andrzejewski T.M."/>
            <person name="Davidsen T.M."/>
            <person name="Wayne K.J."/>
            <person name="Tettelin H."/>
            <person name="Glass J.I."/>
            <person name="Rusch D."/>
            <person name="Podicherti R."/>
            <person name="Tsui H.-C.T."/>
            <person name="Winkler M.E."/>
        </authorList>
    </citation>
    <scope>NUCLEOTIDE SEQUENCE</scope>
</reference>
<evidence type="ECO:0000256" key="1">
    <source>
        <dbReference type="SAM" id="MobiDB-lite"/>
    </source>
</evidence>
<name>A0A382X288_9ZZZZ</name>
<accession>A0A382X288</accession>
<feature type="non-terminal residue" evidence="2">
    <location>
        <position position="107"/>
    </location>
</feature>
<organism evidence="2">
    <name type="scientific">marine metagenome</name>
    <dbReference type="NCBI Taxonomy" id="408172"/>
    <lineage>
        <taxon>unclassified sequences</taxon>
        <taxon>metagenomes</taxon>
        <taxon>ecological metagenomes</taxon>
    </lineage>
</organism>